<keyword evidence="5 6" id="KW-0472">Membrane</keyword>
<dbReference type="GO" id="GO:0005886">
    <property type="term" value="C:plasma membrane"/>
    <property type="evidence" value="ECO:0007669"/>
    <property type="project" value="UniProtKB-SubCell"/>
</dbReference>
<evidence type="ECO:0000256" key="5">
    <source>
        <dbReference type="ARBA" id="ARBA00023136"/>
    </source>
</evidence>
<reference evidence="7 8" key="1">
    <citation type="submission" date="2019-05" db="EMBL/GenBank/DDBJ databases">
        <title>Another draft genome of Portunus trituberculatus and its Hox gene families provides insights of decapod evolution.</title>
        <authorList>
            <person name="Jeong J.-H."/>
            <person name="Song I."/>
            <person name="Kim S."/>
            <person name="Choi T."/>
            <person name="Kim D."/>
            <person name="Ryu S."/>
            <person name="Kim W."/>
        </authorList>
    </citation>
    <scope>NUCLEOTIDE SEQUENCE [LARGE SCALE GENOMIC DNA]</scope>
    <source>
        <tissue evidence="7">Muscle</tissue>
    </source>
</reference>
<gene>
    <name evidence="7" type="ORF">E2C01_031002</name>
</gene>
<dbReference type="EMBL" id="VSRR010003804">
    <property type="protein sequence ID" value="MPC37519.1"/>
    <property type="molecule type" value="Genomic_DNA"/>
</dbReference>
<comment type="caution">
    <text evidence="7">The sequence shown here is derived from an EMBL/GenBank/DDBJ whole genome shotgun (WGS) entry which is preliminary data.</text>
</comment>
<sequence>MVLTTSPCQSRLPWAVEDKQLNFLTQVQKGKEKEIDIEEVINNFETRSSDSETMSPQRQEHGKHCIAKGVQQFRITMRPLWQLLQVLGMVPFRFCQHTSQYELSWCSWAVWRTILTTVYVTALLAVSVTGLVIVLTSGGSVSLDHDEDTAAIKLAGIILIMQCLVNTWIQLLCVMGTVRRLCSFMNSWCLLAAACVLDITKGVKLVLLRQLSFLFLFWSVSITLTLLTYPGVYISILDALGQTMLLLPKDWTTLPAPLPLMIRLMTTLMCLHIFTLFKCCLFSFTINCHLLTNAIRSWNTMLAEAMDNLWKRTSGPATESRLAHLVHTHGSLVSLVRETEASYSFILQSYYGTAILTLCTELYIMAYRLRSKTQCIEGMVTMGLLTLQTAVLFLEVSLAGAEVQEVAASCWPMSDQVRSQQSKAKKYYLQLAP</sequence>
<feature type="transmembrane region" description="Helical" evidence="6">
    <location>
        <begin position="150"/>
        <end position="169"/>
    </location>
</feature>
<keyword evidence="2" id="KW-1003">Cell membrane</keyword>
<dbReference type="InterPro" id="IPR013604">
    <property type="entry name" value="7TM_chemorcpt"/>
</dbReference>
<feature type="transmembrane region" description="Helical" evidence="6">
    <location>
        <begin position="118"/>
        <end position="138"/>
    </location>
</feature>
<keyword evidence="8" id="KW-1185">Reference proteome</keyword>
<protein>
    <recommendedName>
        <fullName evidence="9">Gustatory receptor</fullName>
    </recommendedName>
</protein>
<evidence type="ECO:0000256" key="4">
    <source>
        <dbReference type="ARBA" id="ARBA00022989"/>
    </source>
</evidence>
<evidence type="ECO:0000256" key="1">
    <source>
        <dbReference type="ARBA" id="ARBA00004651"/>
    </source>
</evidence>
<proteinExistence type="predicted"/>
<keyword evidence="3 6" id="KW-0812">Transmembrane</keyword>
<dbReference type="Pfam" id="PF08395">
    <property type="entry name" value="7tm_7"/>
    <property type="match status" value="1"/>
</dbReference>
<accession>A0A5B7EWX7</accession>
<evidence type="ECO:0000313" key="7">
    <source>
        <dbReference type="EMBL" id="MPC37519.1"/>
    </source>
</evidence>
<feature type="transmembrane region" description="Helical" evidence="6">
    <location>
        <begin position="211"/>
        <end position="237"/>
    </location>
</feature>
<dbReference type="Proteomes" id="UP000324222">
    <property type="component" value="Unassembled WGS sequence"/>
</dbReference>
<keyword evidence="4 6" id="KW-1133">Transmembrane helix</keyword>
<dbReference type="GO" id="GO:0050909">
    <property type="term" value="P:sensory perception of taste"/>
    <property type="evidence" value="ECO:0007669"/>
    <property type="project" value="InterPro"/>
</dbReference>
<dbReference type="AlphaFoldDB" id="A0A5B7EWX7"/>
<evidence type="ECO:0008006" key="9">
    <source>
        <dbReference type="Google" id="ProtNLM"/>
    </source>
</evidence>
<name>A0A5B7EWX7_PORTR</name>
<evidence type="ECO:0000313" key="8">
    <source>
        <dbReference type="Proteomes" id="UP000324222"/>
    </source>
</evidence>
<feature type="transmembrane region" description="Helical" evidence="6">
    <location>
        <begin position="258"/>
        <end position="277"/>
    </location>
</feature>
<organism evidence="7 8">
    <name type="scientific">Portunus trituberculatus</name>
    <name type="common">Swimming crab</name>
    <name type="synonym">Neptunus trituberculatus</name>
    <dbReference type="NCBI Taxonomy" id="210409"/>
    <lineage>
        <taxon>Eukaryota</taxon>
        <taxon>Metazoa</taxon>
        <taxon>Ecdysozoa</taxon>
        <taxon>Arthropoda</taxon>
        <taxon>Crustacea</taxon>
        <taxon>Multicrustacea</taxon>
        <taxon>Malacostraca</taxon>
        <taxon>Eumalacostraca</taxon>
        <taxon>Eucarida</taxon>
        <taxon>Decapoda</taxon>
        <taxon>Pleocyemata</taxon>
        <taxon>Brachyura</taxon>
        <taxon>Eubrachyura</taxon>
        <taxon>Portunoidea</taxon>
        <taxon>Portunidae</taxon>
        <taxon>Portuninae</taxon>
        <taxon>Portunus</taxon>
    </lineage>
</organism>
<evidence type="ECO:0000256" key="6">
    <source>
        <dbReference type="SAM" id="Phobius"/>
    </source>
</evidence>
<evidence type="ECO:0000256" key="2">
    <source>
        <dbReference type="ARBA" id="ARBA00022475"/>
    </source>
</evidence>
<evidence type="ECO:0000256" key="3">
    <source>
        <dbReference type="ARBA" id="ARBA00022692"/>
    </source>
</evidence>
<dbReference type="OrthoDB" id="5800391at2759"/>
<comment type="subcellular location">
    <subcellularLocation>
        <location evidence="1">Cell membrane</location>
        <topology evidence="1">Multi-pass membrane protein</topology>
    </subcellularLocation>
</comment>